<comment type="caution">
    <text evidence="2">The sequence shown here is derived from an EMBL/GenBank/DDBJ whole genome shotgun (WGS) entry which is preliminary data.</text>
</comment>
<reference evidence="2 3" key="1">
    <citation type="submission" date="2020-05" db="EMBL/GenBank/DDBJ databases">
        <title>Whole genome shotgun sequence of Streptomyces microflavus NBRC 13062.</title>
        <authorList>
            <person name="Komaki H."/>
            <person name="Tamura T."/>
        </authorList>
    </citation>
    <scope>NUCLEOTIDE SEQUENCE [LARGE SCALE GENOMIC DNA]</scope>
    <source>
        <strain evidence="2 3">NBRC 13062</strain>
    </source>
</reference>
<feature type="region of interest" description="Disordered" evidence="1">
    <location>
        <begin position="91"/>
        <end position="117"/>
    </location>
</feature>
<evidence type="ECO:0000313" key="2">
    <source>
        <dbReference type="EMBL" id="GFN05246.1"/>
    </source>
</evidence>
<gene>
    <name evidence="2" type="ORF">Smic_38020</name>
</gene>
<evidence type="ECO:0000256" key="1">
    <source>
        <dbReference type="SAM" id="MobiDB-lite"/>
    </source>
</evidence>
<dbReference type="AlphaFoldDB" id="A0A7J0CRU1"/>
<organism evidence="2 3">
    <name type="scientific">Streptomyces microflavus</name>
    <name type="common">Streptomyces lipmanii</name>
    <dbReference type="NCBI Taxonomy" id="1919"/>
    <lineage>
        <taxon>Bacteria</taxon>
        <taxon>Bacillati</taxon>
        <taxon>Actinomycetota</taxon>
        <taxon>Actinomycetes</taxon>
        <taxon>Kitasatosporales</taxon>
        <taxon>Streptomycetaceae</taxon>
        <taxon>Streptomyces</taxon>
    </lineage>
</organism>
<proteinExistence type="predicted"/>
<dbReference type="Proteomes" id="UP000498740">
    <property type="component" value="Unassembled WGS sequence"/>
</dbReference>
<accession>A0A7J0CRU1</accession>
<feature type="region of interest" description="Disordered" evidence="1">
    <location>
        <begin position="1"/>
        <end position="44"/>
    </location>
</feature>
<dbReference type="EMBL" id="BLWD01000001">
    <property type="protein sequence ID" value="GFN05246.1"/>
    <property type="molecule type" value="Genomic_DNA"/>
</dbReference>
<name>A0A7J0CRU1_STRMI</name>
<evidence type="ECO:0000313" key="3">
    <source>
        <dbReference type="Proteomes" id="UP000498740"/>
    </source>
</evidence>
<sequence length="117" mass="11528">MLGADLFGGEQPQLGRPELLGPPHVERLGPPHELPGLRGEPPPQHLIGTGIHIALRALGRGGGGGGGDVAVHAYGSLDVRLFSACGTHPARPAFEDGTGGAVGGPSACGPGPGDPSP</sequence>
<protein>
    <submittedName>
        <fullName evidence="2">Uncharacterized protein</fullName>
    </submittedName>
</protein>